<evidence type="ECO:0000313" key="2">
    <source>
        <dbReference type="Proteomes" id="UP000028524"/>
    </source>
</evidence>
<name>A0A084QI30_STAC4</name>
<sequence>MGGWPWAARMRIARSWAFDQCQLLRKSASLGRAEAIRPRPTQGCGHATPRFYAQPARAPGARQLYLGRGVAPAEIQSPTVMWRKCTVSAPSLVRIVAGLESGVGTLLTYIDPWPLERVELNEKYAPVGMLNREIEYHSLVLPYLTPDLGPSRF</sequence>
<reference evidence="1 2" key="1">
    <citation type="journal article" date="2014" name="BMC Genomics">
        <title>Comparative genome sequencing reveals chemotype-specific gene clusters in the toxigenic black mold Stachybotrys.</title>
        <authorList>
            <person name="Semeiks J."/>
            <person name="Borek D."/>
            <person name="Otwinowski Z."/>
            <person name="Grishin N.V."/>
        </authorList>
    </citation>
    <scope>NUCLEOTIDE SEQUENCE [LARGE SCALE GENOMIC DNA]</scope>
    <source>
        <strain evidence="1 2">IBT 40285</strain>
    </source>
</reference>
<organism evidence="1 2">
    <name type="scientific">Stachybotrys chlorohalonatus (strain IBT 40285)</name>
    <dbReference type="NCBI Taxonomy" id="1283841"/>
    <lineage>
        <taxon>Eukaryota</taxon>
        <taxon>Fungi</taxon>
        <taxon>Dikarya</taxon>
        <taxon>Ascomycota</taxon>
        <taxon>Pezizomycotina</taxon>
        <taxon>Sordariomycetes</taxon>
        <taxon>Hypocreomycetidae</taxon>
        <taxon>Hypocreales</taxon>
        <taxon>Stachybotryaceae</taxon>
        <taxon>Stachybotrys</taxon>
    </lineage>
</organism>
<dbReference type="Proteomes" id="UP000028524">
    <property type="component" value="Unassembled WGS sequence"/>
</dbReference>
<gene>
    <name evidence="1" type="ORF">S40285_10177</name>
</gene>
<keyword evidence="2" id="KW-1185">Reference proteome</keyword>
<accession>A0A084QI30</accession>
<proteinExistence type="predicted"/>
<dbReference type="HOGENOM" id="CLU_1714499_0_0_1"/>
<dbReference type="AlphaFoldDB" id="A0A084QI30"/>
<dbReference type="InParanoid" id="A0A084QI30"/>
<protein>
    <submittedName>
        <fullName evidence="1">Uncharacterized protein</fullName>
    </submittedName>
</protein>
<dbReference type="EMBL" id="KL660735">
    <property type="protein sequence ID" value="KFA63615.1"/>
    <property type="molecule type" value="Genomic_DNA"/>
</dbReference>
<evidence type="ECO:0000313" key="1">
    <source>
        <dbReference type="EMBL" id="KFA63615.1"/>
    </source>
</evidence>